<evidence type="ECO:0000256" key="5">
    <source>
        <dbReference type="ARBA" id="ARBA00022900"/>
    </source>
</evidence>
<reference evidence="10" key="1">
    <citation type="journal article" date="2019" name="Int. J. Syst. Evol. Microbiol.">
        <title>The Global Catalogue of Microorganisms (GCM) 10K type strain sequencing project: providing services to taxonomists for standard genome sequencing and annotation.</title>
        <authorList>
            <consortium name="The Broad Institute Genomics Platform"/>
            <consortium name="The Broad Institute Genome Sequencing Center for Infectious Disease"/>
            <person name="Wu L."/>
            <person name="Ma J."/>
        </authorList>
    </citation>
    <scope>NUCLEOTIDE SEQUENCE [LARGE SCALE GENOMIC DNA]</scope>
    <source>
        <strain evidence="10">JCM 18306</strain>
    </source>
</reference>
<evidence type="ECO:0000256" key="4">
    <source>
        <dbReference type="ARBA" id="ARBA00022690"/>
    </source>
</evidence>
<evidence type="ECO:0000256" key="2">
    <source>
        <dbReference type="ARBA" id="ARBA00010472"/>
    </source>
</evidence>
<comment type="subcellular location">
    <subcellularLocation>
        <location evidence="1">Secreted</location>
    </subcellularLocation>
</comment>
<keyword evidence="7" id="KW-0732">Signal</keyword>
<keyword evidence="4" id="KW-0646">Protease inhibitor</keyword>
<organism evidence="9 10">
    <name type="scientific">Streptomyces thinghirensis</name>
    <dbReference type="NCBI Taxonomy" id="551547"/>
    <lineage>
        <taxon>Bacteria</taxon>
        <taxon>Bacillati</taxon>
        <taxon>Actinomycetota</taxon>
        <taxon>Actinomycetes</taxon>
        <taxon>Kitasatosporales</taxon>
        <taxon>Streptomycetaceae</taxon>
        <taxon>Streptomyces</taxon>
    </lineage>
</organism>
<dbReference type="SUPFAM" id="SSF55399">
    <property type="entry name" value="Subtilisin inhibitor"/>
    <property type="match status" value="1"/>
</dbReference>
<dbReference type="Proteomes" id="UP001499878">
    <property type="component" value="Unassembled WGS sequence"/>
</dbReference>
<evidence type="ECO:0000313" key="10">
    <source>
        <dbReference type="Proteomes" id="UP001499878"/>
    </source>
</evidence>
<dbReference type="InterPro" id="IPR020054">
    <property type="entry name" value="Prot_inh_SSI_I16_CS"/>
</dbReference>
<dbReference type="PROSITE" id="PS00999">
    <property type="entry name" value="SSI"/>
    <property type="match status" value="1"/>
</dbReference>
<comment type="similarity">
    <text evidence="2">Belongs to the protease inhibitor I16 (SSI) family.</text>
</comment>
<evidence type="ECO:0000256" key="1">
    <source>
        <dbReference type="ARBA" id="ARBA00004613"/>
    </source>
</evidence>
<keyword evidence="3" id="KW-0964">Secreted</keyword>
<accession>A0ABP9SYJ0</accession>
<name>A0ABP9SYJ0_9ACTN</name>
<protein>
    <recommendedName>
        <fullName evidence="8">Subtilisin inhibitor domain-containing protein</fullName>
    </recommendedName>
</protein>
<dbReference type="RefSeq" id="WP_345626521.1">
    <property type="nucleotide sequence ID" value="NZ_BAABJR010000002.1"/>
</dbReference>
<evidence type="ECO:0000256" key="3">
    <source>
        <dbReference type="ARBA" id="ARBA00022525"/>
    </source>
</evidence>
<sequence length="154" mass="15991">MTHTITARAARAGLLAAAAALLLTCASPAQAVAEREPANDWLLLTVSQGDAQAGVRPGAPSGVPSGATRGALLLCDPPRGHARAARACAELDATDGRIADIPLRDTHCPMIYAPVTAHARGQWRGQPVEYTQVFPNPCVMAARTGSVFAWDTQG</sequence>
<evidence type="ECO:0000259" key="8">
    <source>
        <dbReference type="Pfam" id="PF00720"/>
    </source>
</evidence>
<evidence type="ECO:0000256" key="7">
    <source>
        <dbReference type="SAM" id="SignalP"/>
    </source>
</evidence>
<evidence type="ECO:0000313" key="9">
    <source>
        <dbReference type="EMBL" id="GAA5204562.1"/>
    </source>
</evidence>
<keyword evidence="10" id="KW-1185">Reference proteome</keyword>
<gene>
    <name evidence="9" type="ORF">GCM10023323_07990</name>
</gene>
<dbReference type="Gene3D" id="3.30.350.10">
    <property type="entry name" value="Subtilisin inhibitor-like"/>
    <property type="match status" value="1"/>
</dbReference>
<dbReference type="EMBL" id="BAABJR010000002">
    <property type="protein sequence ID" value="GAA5204562.1"/>
    <property type="molecule type" value="Genomic_DNA"/>
</dbReference>
<dbReference type="InterPro" id="IPR023549">
    <property type="entry name" value="Subtilisin_inhibitor"/>
</dbReference>
<evidence type="ECO:0000256" key="6">
    <source>
        <dbReference type="ARBA" id="ARBA00023157"/>
    </source>
</evidence>
<proteinExistence type="inferred from homology"/>
<feature type="chain" id="PRO_5047284833" description="Subtilisin inhibitor domain-containing protein" evidence="7">
    <location>
        <begin position="32"/>
        <end position="154"/>
    </location>
</feature>
<dbReference type="Pfam" id="PF00720">
    <property type="entry name" value="SSI"/>
    <property type="match status" value="1"/>
</dbReference>
<feature type="domain" description="Subtilisin inhibitor" evidence="8">
    <location>
        <begin position="67"/>
        <end position="136"/>
    </location>
</feature>
<feature type="signal peptide" evidence="7">
    <location>
        <begin position="1"/>
        <end position="31"/>
    </location>
</feature>
<keyword evidence="5" id="KW-0722">Serine protease inhibitor</keyword>
<keyword evidence="6" id="KW-1015">Disulfide bond</keyword>
<dbReference type="InterPro" id="IPR036819">
    <property type="entry name" value="Subtilisin_inhibitor-like_sf"/>
</dbReference>
<comment type="caution">
    <text evidence="9">The sequence shown here is derived from an EMBL/GenBank/DDBJ whole genome shotgun (WGS) entry which is preliminary data.</text>
</comment>